<comment type="caution">
    <text evidence="1">The sequence shown here is derived from an EMBL/GenBank/DDBJ whole genome shotgun (WGS) entry which is preliminary data.</text>
</comment>
<reference evidence="1" key="1">
    <citation type="submission" date="2022-11" db="EMBL/GenBank/DDBJ databases">
        <title>Marilongibacter aestuarii gen. nov., sp. nov., isolated from tidal flat sediment.</title>
        <authorList>
            <person name="Jiayan W."/>
        </authorList>
    </citation>
    <scope>NUCLEOTIDE SEQUENCE</scope>
    <source>
        <strain evidence="1">Z1-6</strain>
    </source>
</reference>
<name>A0A9X3FIF1_9BACT</name>
<sequence>MKTTYKLIFALIFILAIGCDKNEFAELNSDPSTLSEPDLRYSMTKAIEQMYGNDYTNWFYANFQYIHPWVQVGTKQGGNGTDFNLMGPTGGQNIYGSLMPQTMDVRMRIDAMPEEEQASYKALRGLTFPIQIATALTITDNTGSMVYTEAGLAPYTNPPLLTPVVDNQETLFNTWLAELDEAIIGLTADNQFAMGNQDRIYGGDYTKWAKYCNLLKLRIAARLVNKNRAKAIQIVEQVASSAVGYMDELNDDFIYKRGVKYYGTGNGMWIGYGSKSLLEYMKANKDPRLRFIFEKNHFNGEVVQAFIDTDHDLPPYIEPLVEYDGEGNFAGWKGDGEPWVRYHGAPLSPDATLDPANGIYFNQSATNKIDIDTYSKTYSATSMYSEKLTRTTYNYTYPTKPGGRIIELKDNDPPLYAILGTAAETNLYFAEFKLLGASLPKTAQEYFDWGVELSVLRGDKFAEHQEMPYYNSDPVYVDEAEAEAGATKLRDTEIADLLSQESYDLSANGLEKVYIQQYINFMNTPNDIWTTVRRSGIPKKGSAYLAWEDFTVSGSEIPIPRRMTVNSPTEDDINYANKLAAITEQGFTGGSPDPSVLAGERLWFDKENPNYGAGPKN</sequence>
<keyword evidence="1" id="KW-0449">Lipoprotein</keyword>
<evidence type="ECO:0000313" key="2">
    <source>
        <dbReference type="Proteomes" id="UP001145087"/>
    </source>
</evidence>
<dbReference type="Proteomes" id="UP001145087">
    <property type="component" value="Unassembled WGS sequence"/>
</dbReference>
<dbReference type="Pfam" id="PF12741">
    <property type="entry name" value="SusD-like"/>
    <property type="match status" value="1"/>
</dbReference>
<dbReference type="RefSeq" id="WP_343335604.1">
    <property type="nucleotide sequence ID" value="NZ_JAPOHD010000068.1"/>
</dbReference>
<organism evidence="1 2">
    <name type="scientific">Draconibacterium aestuarii</name>
    <dbReference type="NCBI Taxonomy" id="2998507"/>
    <lineage>
        <taxon>Bacteria</taxon>
        <taxon>Pseudomonadati</taxon>
        <taxon>Bacteroidota</taxon>
        <taxon>Bacteroidia</taxon>
        <taxon>Marinilabiliales</taxon>
        <taxon>Prolixibacteraceae</taxon>
        <taxon>Draconibacterium</taxon>
    </lineage>
</organism>
<proteinExistence type="predicted"/>
<dbReference type="InterPro" id="IPR011990">
    <property type="entry name" value="TPR-like_helical_dom_sf"/>
</dbReference>
<accession>A0A9X3FIF1</accession>
<dbReference type="PROSITE" id="PS51257">
    <property type="entry name" value="PROKAR_LIPOPROTEIN"/>
    <property type="match status" value="1"/>
</dbReference>
<evidence type="ECO:0000313" key="1">
    <source>
        <dbReference type="EMBL" id="MCY1723278.1"/>
    </source>
</evidence>
<dbReference type="SUPFAM" id="SSF48452">
    <property type="entry name" value="TPR-like"/>
    <property type="match status" value="1"/>
</dbReference>
<dbReference type="EMBL" id="JAPOHD010000068">
    <property type="protein sequence ID" value="MCY1723278.1"/>
    <property type="molecule type" value="Genomic_DNA"/>
</dbReference>
<dbReference type="Gene3D" id="1.25.40.390">
    <property type="match status" value="2"/>
</dbReference>
<dbReference type="InterPro" id="IPR024302">
    <property type="entry name" value="SusD-like"/>
</dbReference>
<dbReference type="AlphaFoldDB" id="A0A9X3FIF1"/>
<gene>
    <name evidence="1" type="ORF">OU798_23210</name>
</gene>
<protein>
    <submittedName>
        <fullName evidence="1">SusD/RagB family nutrient-binding outer membrane lipoprotein</fullName>
    </submittedName>
</protein>
<keyword evidence="2" id="KW-1185">Reference proteome</keyword>